<accession>A0AA88CV19</accession>
<evidence type="ECO:0000256" key="1">
    <source>
        <dbReference type="SAM" id="MobiDB-lite"/>
    </source>
</evidence>
<evidence type="ECO:0000313" key="3">
    <source>
        <dbReference type="Proteomes" id="UP001187192"/>
    </source>
</evidence>
<protein>
    <submittedName>
        <fullName evidence="2">Uncharacterized protein</fullName>
    </submittedName>
</protein>
<reference evidence="2" key="1">
    <citation type="submission" date="2023-07" db="EMBL/GenBank/DDBJ databases">
        <title>draft genome sequence of fig (Ficus carica).</title>
        <authorList>
            <person name="Takahashi T."/>
            <person name="Nishimura K."/>
        </authorList>
    </citation>
    <scope>NUCLEOTIDE SEQUENCE</scope>
</reference>
<feature type="region of interest" description="Disordered" evidence="1">
    <location>
        <begin position="1"/>
        <end position="32"/>
    </location>
</feature>
<sequence length="57" mass="6152">MEVALEFRGEGGSASGFGRGRGRGDRASPKWGVEREVDRGRWRSGGDGDWAVTEIGQ</sequence>
<proteinExistence type="predicted"/>
<name>A0AA88CV19_FICCA</name>
<dbReference type="Proteomes" id="UP001187192">
    <property type="component" value="Unassembled WGS sequence"/>
</dbReference>
<feature type="compositionally biased region" description="Gly residues" evidence="1">
    <location>
        <begin position="10"/>
        <end position="19"/>
    </location>
</feature>
<feature type="compositionally biased region" description="Basic and acidic residues" evidence="1">
    <location>
        <begin position="22"/>
        <end position="32"/>
    </location>
</feature>
<comment type="caution">
    <text evidence="2">The sequence shown here is derived from an EMBL/GenBank/DDBJ whole genome shotgun (WGS) entry which is preliminary data.</text>
</comment>
<gene>
    <name evidence="2" type="ORF">TIFTF001_003874</name>
</gene>
<dbReference type="AlphaFoldDB" id="A0AA88CV19"/>
<keyword evidence="3" id="KW-1185">Reference proteome</keyword>
<dbReference type="EMBL" id="BTGU01000004">
    <property type="protein sequence ID" value="GMN32935.1"/>
    <property type="molecule type" value="Genomic_DNA"/>
</dbReference>
<organism evidence="2 3">
    <name type="scientific">Ficus carica</name>
    <name type="common">Common fig</name>
    <dbReference type="NCBI Taxonomy" id="3494"/>
    <lineage>
        <taxon>Eukaryota</taxon>
        <taxon>Viridiplantae</taxon>
        <taxon>Streptophyta</taxon>
        <taxon>Embryophyta</taxon>
        <taxon>Tracheophyta</taxon>
        <taxon>Spermatophyta</taxon>
        <taxon>Magnoliopsida</taxon>
        <taxon>eudicotyledons</taxon>
        <taxon>Gunneridae</taxon>
        <taxon>Pentapetalae</taxon>
        <taxon>rosids</taxon>
        <taxon>fabids</taxon>
        <taxon>Rosales</taxon>
        <taxon>Moraceae</taxon>
        <taxon>Ficeae</taxon>
        <taxon>Ficus</taxon>
    </lineage>
</organism>
<evidence type="ECO:0000313" key="2">
    <source>
        <dbReference type="EMBL" id="GMN32935.1"/>
    </source>
</evidence>